<keyword evidence="2" id="KW-1185">Reference proteome</keyword>
<proteinExistence type="predicted"/>
<organism evidence="1 2">
    <name type="scientific">Spodoptera exigua</name>
    <name type="common">Beet armyworm</name>
    <name type="synonym">Noctua fulgens</name>
    <dbReference type="NCBI Taxonomy" id="7107"/>
    <lineage>
        <taxon>Eukaryota</taxon>
        <taxon>Metazoa</taxon>
        <taxon>Ecdysozoa</taxon>
        <taxon>Arthropoda</taxon>
        <taxon>Hexapoda</taxon>
        <taxon>Insecta</taxon>
        <taxon>Pterygota</taxon>
        <taxon>Neoptera</taxon>
        <taxon>Endopterygota</taxon>
        <taxon>Lepidoptera</taxon>
        <taxon>Glossata</taxon>
        <taxon>Ditrysia</taxon>
        <taxon>Noctuoidea</taxon>
        <taxon>Noctuidae</taxon>
        <taxon>Amphipyrinae</taxon>
        <taxon>Spodoptera</taxon>
    </lineage>
</organism>
<dbReference type="EMBL" id="JACKWZ010000425">
    <property type="protein sequence ID" value="KAF9407890.1"/>
    <property type="molecule type" value="Genomic_DNA"/>
</dbReference>
<dbReference type="Proteomes" id="UP000648187">
    <property type="component" value="Unassembled WGS sequence"/>
</dbReference>
<sequence length="1275" mass="145311">DAVPLKLIPGERNVIKDKGVTHTISRFYVVPNDFSKEVSVKALHSDHESSNSEDSVTNDLLANIDGTLTNANNNTSGNNVSSTKKSRTTVTILTKSNILNETSDTGGLELLVQPISGKKSTNDNVSWNTSRAGEETNDEVLTKITMDSNKNDETSHQSNDQRLNIVGRNKISEENVENEKFSNSVTKQIVDDSANKEVLLANTITNEGHSKRSDEVESGNDLHQILSENIENVSPIVYTLKEPTLTSDNNTRSIHHTNLDGLLLTNSDTTNLADNTEDENTSSLRTRNDEKYIDPAIEPGVKNDLPWKTNDGTDNHVAWTVDNRVENDLPWHIGDKTVNNVPLVVEQRVKNNLPWDIDDKTINNVSWAVDEGVQNDNNVPWPVEGDERVKNNLPWEIEDKTDNNVPWAVDDRVKTDNDVPWPVDVDERVKNNLPWEIEDKTVNNVPWAVDERFKTDNDVPWTVDVEERIKLLNNVPWVVDEGVRTDNNVPWTVDQRVKNDLPWHIEDKIKTDILLTLRGKKATNNVASTVPKKTTFDLPWTIEDKINNDIPWTIEEQVGDSGYIVKKKIYKNIPWSSESKITGTEPWYVSQLPTSLYQSGVVSHGVTNKQPYYVYTYVVHPASVGPSSILHEQPDLYDILNVKHTQYNTKFEPNIKHGYKISTVNAAMEPLKVSKQSNYEVQHNGVITDKTISFLKKSQHISQNPQDFIIDADTVNPKITNEYSHTLEKNVATPKIPLEYSLNINPFADLTESQDLTQEVFQGGIRNIDNVNSNFINPKITHEYSYIADKDVSTPITSQDYSYSIYNDNKVPETLQDSIRLTTAGTVIPKVIHDYSYAKESNTVNPYSPGPLNLNVDFKGVVASTPQDYNLDINSGVIPNSIAHYKYEKKVEIKNNVHQGPLNVHSKDSENDHSLVVNPHLDSKIISNNPISSHKISYLNLLKNKFHINPHSSNVNFKATIQHQNTDQNYINKNIIQTHQTSNLRLVPTYRLFTVQNLLKLTNGLKRLIPSVEINVQEQNALNNLLKVLQILLIQADYFGLQNNWYEKIFYNVPPQNRHPLQTYAYDLIRQRWLHELLLILHENDFNLNILRNPGIITLLVKWQFPQYVQSYLKEEHKRGWYYSVQQNNVNPVNPSYHQVVNNYACQYCAANLKNFVANHAYYSPQTGESMMNIARKNFVIDANVVRSILQNFYLNKNAIEVKEKVSMEDNKTAMLRQIILYLTQKGYRTQIITDLIHKLDIAVLSTVNKDCRVQQRNFPQQLYAVILSILRSSP</sequence>
<name>A0A835L3T0_SPOEX</name>
<evidence type="ECO:0000313" key="1">
    <source>
        <dbReference type="EMBL" id="KAF9407890.1"/>
    </source>
</evidence>
<gene>
    <name evidence="1" type="ORF">HW555_012243</name>
</gene>
<feature type="non-terminal residue" evidence="1">
    <location>
        <position position="1"/>
    </location>
</feature>
<evidence type="ECO:0000313" key="2">
    <source>
        <dbReference type="Proteomes" id="UP000648187"/>
    </source>
</evidence>
<reference evidence="1" key="1">
    <citation type="submission" date="2020-08" db="EMBL/GenBank/DDBJ databases">
        <title>Spodoptera exigua strain:BAW_Kor-Di-RS1 Genome sequencing and assembly.</title>
        <authorList>
            <person name="Kim J."/>
            <person name="Nam H.Y."/>
            <person name="Kwon M."/>
            <person name="Choi J.H."/>
            <person name="Cho S.R."/>
            <person name="Kim G.-H."/>
        </authorList>
    </citation>
    <scope>NUCLEOTIDE SEQUENCE</scope>
    <source>
        <strain evidence="1">BAW_Kor-Di-RS1</strain>
        <tissue evidence="1">Whole-body</tissue>
    </source>
</reference>
<dbReference type="AlphaFoldDB" id="A0A835L3T0"/>
<accession>A0A835L3T0</accession>
<protein>
    <submittedName>
        <fullName evidence="1">Uncharacterized protein</fullName>
    </submittedName>
</protein>
<comment type="caution">
    <text evidence="1">The sequence shown here is derived from an EMBL/GenBank/DDBJ whole genome shotgun (WGS) entry which is preliminary data.</text>
</comment>